<evidence type="ECO:0000313" key="2">
    <source>
        <dbReference type="Proteomes" id="UP001311915"/>
    </source>
</evidence>
<organism evidence="1 2">
    <name type="scientific">Solanum pinnatisectum</name>
    <name type="common">tansyleaf nightshade</name>
    <dbReference type="NCBI Taxonomy" id="50273"/>
    <lineage>
        <taxon>Eukaryota</taxon>
        <taxon>Viridiplantae</taxon>
        <taxon>Streptophyta</taxon>
        <taxon>Embryophyta</taxon>
        <taxon>Tracheophyta</taxon>
        <taxon>Spermatophyta</taxon>
        <taxon>Magnoliopsida</taxon>
        <taxon>eudicotyledons</taxon>
        <taxon>Gunneridae</taxon>
        <taxon>Pentapetalae</taxon>
        <taxon>asterids</taxon>
        <taxon>lamiids</taxon>
        <taxon>Solanales</taxon>
        <taxon>Solanaceae</taxon>
        <taxon>Solanoideae</taxon>
        <taxon>Solaneae</taxon>
        <taxon>Solanum</taxon>
    </lineage>
</organism>
<dbReference type="PANTHER" id="PTHR47481:SF5">
    <property type="entry name" value="RIBONUCLEASE H-LIKE DOMAIN, GAG-PRE-INTEGRASE DOMAIN, GAG-POLYPEPTIDE OF LTR COPIA-TYPE-RELATED"/>
    <property type="match status" value="1"/>
</dbReference>
<keyword evidence="2" id="KW-1185">Reference proteome</keyword>
<dbReference type="Proteomes" id="UP001311915">
    <property type="component" value="Unassembled WGS sequence"/>
</dbReference>
<comment type="caution">
    <text evidence="1">The sequence shown here is derived from an EMBL/GenBank/DDBJ whole genome shotgun (WGS) entry which is preliminary data.</text>
</comment>
<proteinExistence type="predicted"/>
<accession>A0AAV9L834</accession>
<protein>
    <submittedName>
        <fullName evidence="1">Uncharacterized protein</fullName>
    </submittedName>
</protein>
<evidence type="ECO:0000313" key="1">
    <source>
        <dbReference type="EMBL" id="KAK4721423.1"/>
    </source>
</evidence>
<dbReference type="EMBL" id="JAWPEI010000007">
    <property type="protein sequence ID" value="KAK4721423.1"/>
    <property type="molecule type" value="Genomic_DNA"/>
</dbReference>
<dbReference type="AlphaFoldDB" id="A0AAV9L834"/>
<gene>
    <name evidence="1" type="ORF">R3W88_011656</name>
</gene>
<reference evidence="1 2" key="1">
    <citation type="submission" date="2023-10" db="EMBL/GenBank/DDBJ databases">
        <title>Genome-Wide Identification Analysis in wild type Solanum Pinnatisectum Reveals Some Genes Defensing Phytophthora Infestans.</title>
        <authorList>
            <person name="Sun C."/>
        </authorList>
    </citation>
    <scope>NUCLEOTIDE SEQUENCE [LARGE SCALE GENOMIC DNA]</scope>
    <source>
        <strain evidence="1">LQN</strain>
        <tissue evidence="1">Leaf</tissue>
    </source>
</reference>
<dbReference type="Pfam" id="PF14223">
    <property type="entry name" value="Retrotran_gag_2"/>
    <property type="match status" value="1"/>
</dbReference>
<dbReference type="PANTHER" id="PTHR47481">
    <property type="match status" value="1"/>
</dbReference>
<sequence>MGEASSPSMMPIVSPSPNLAHQLPVKLTSSNSLLWKTQFMPMIYACGLNHHTDGTTLMTPQFLDDINPTYTLVAAYASGSSPYIHELKSQLQTLHRDNANIESYVQKAKGIADKLVALQHPISNDDLVEFVLVGLGPSYRPFTRSLELRQEEITFDALYGLL</sequence>
<name>A0AAV9L834_9SOLN</name>